<keyword evidence="4" id="KW-1185">Reference proteome</keyword>
<dbReference type="Gene3D" id="1.10.10.10">
    <property type="entry name" value="Winged helix-like DNA-binding domain superfamily/Winged helix DNA-binding domain"/>
    <property type="match status" value="1"/>
</dbReference>
<evidence type="ECO:0000313" key="3">
    <source>
        <dbReference type="EMBL" id="NMP22960.1"/>
    </source>
</evidence>
<dbReference type="NCBIfam" id="NF045758">
    <property type="entry name" value="YlxM"/>
    <property type="match status" value="1"/>
</dbReference>
<dbReference type="AlphaFoldDB" id="A0A7Y0L4A0"/>
<evidence type="ECO:0000313" key="4">
    <source>
        <dbReference type="Proteomes" id="UP000533476"/>
    </source>
</evidence>
<dbReference type="Proteomes" id="UP000533476">
    <property type="component" value="Unassembled WGS sequence"/>
</dbReference>
<proteinExistence type="inferred from homology"/>
<comment type="similarity">
    <text evidence="1">Belongs to the UPF0122 family.</text>
</comment>
<dbReference type="InterPro" id="IPR007394">
    <property type="entry name" value="UPF0122"/>
</dbReference>
<evidence type="ECO:0000256" key="1">
    <source>
        <dbReference type="ARBA" id="ARBA00008720"/>
    </source>
</evidence>
<gene>
    <name evidence="3" type="ORF">HIJ39_11435</name>
</gene>
<name>A0A7Y0L4A0_9FIRM</name>
<dbReference type="PANTHER" id="PTHR40083">
    <property type="entry name" value="UPF0122 PROTEIN CBO2450/CLC_2298"/>
    <property type="match status" value="1"/>
</dbReference>
<reference evidence="3 4" key="1">
    <citation type="submission" date="2020-04" db="EMBL/GenBank/DDBJ databases">
        <authorList>
            <person name="Zhang R."/>
            <person name="Schippers A."/>
        </authorList>
    </citation>
    <scope>NUCLEOTIDE SEQUENCE [LARGE SCALE GENOMIC DNA]</scope>
    <source>
        <strain evidence="3 4">DSM 109850</strain>
    </source>
</reference>
<dbReference type="InterPro" id="IPR054831">
    <property type="entry name" value="UPF0122_fam_protein"/>
</dbReference>
<dbReference type="PANTHER" id="PTHR40083:SF1">
    <property type="entry name" value="UPF0122 PROTEIN YLXM"/>
    <property type="match status" value="1"/>
</dbReference>
<dbReference type="Pfam" id="PF04297">
    <property type="entry name" value="UPF0122"/>
    <property type="match status" value="1"/>
</dbReference>
<organism evidence="3 4">
    <name type="scientific">Sulfobacillus harzensis</name>
    <dbReference type="NCBI Taxonomy" id="2729629"/>
    <lineage>
        <taxon>Bacteria</taxon>
        <taxon>Bacillati</taxon>
        <taxon>Bacillota</taxon>
        <taxon>Clostridia</taxon>
        <taxon>Eubacteriales</taxon>
        <taxon>Clostridiales Family XVII. Incertae Sedis</taxon>
        <taxon>Sulfobacillus</taxon>
    </lineage>
</organism>
<evidence type="ECO:0000256" key="2">
    <source>
        <dbReference type="ARBA" id="ARBA00024764"/>
    </source>
</evidence>
<dbReference type="SUPFAM" id="SSF88659">
    <property type="entry name" value="Sigma3 and sigma4 domains of RNA polymerase sigma factors"/>
    <property type="match status" value="1"/>
</dbReference>
<accession>A0A7Y0L4A0</accession>
<dbReference type="InterPro" id="IPR036388">
    <property type="entry name" value="WH-like_DNA-bd_sf"/>
</dbReference>
<protein>
    <submittedName>
        <fullName evidence="3">RNA polymerase subunit sigma-70</fullName>
    </submittedName>
</protein>
<sequence>MYGPLLTDHQQEVWQLYYMEDWSLAEIGEARKISRAAVYDLLDRTEKLLEDYEARLGLLAANERRRDRFRTLLAALKGVPEVRAVVEQWAEEEGLTDV</sequence>
<dbReference type="InterPro" id="IPR013324">
    <property type="entry name" value="RNA_pol_sigma_r3/r4-like"/>
</dbReference>
<comment type="function">
    <text evidence="2">Might take part in the signal recognition particle (SRP) pathway. This is inferred from the conservation of its genetic proximity to ftsY/ffh. May be a regulatory protein.</text>
</comment>
<comment type="caution">
    <text evidence="3">The sequence shown here is derived from an EMBL/GenBank/DDBJ whole genome shotgun (WGS) entry which is preliminary data.</text>
</comment>
<dbReference type="EMBL" id="JABBVZ010000036">
    <property type="protein sequence ID" value="NMP22960.1"/>
    <property type="molecule type" value="Genomic_DNA"/>
</dbReference>